<accession>A0A8D8BYN9</accession>
<dbReference type="EMBL" id="HBUE01094601">
    <property type="protein sequence ID" value="CAG6482854.1"/>
    <property type="molecule type" value="Transcribed_RNA"/>
</dbReference>
<dbReference type="EMBL" id="HBUE01094600">
    <property type="protein sequence ID" value="CAG6482853.1"/>
    <property type="molecule type" value="Transcribed_RNA"/>
</dbReference>
<name>A0A8D8BYN9_CULPI</name>
<proteinExistence type="predicted"/>
<evidence type="ECO:0000313" key="1">
    <source>
        <dbReference type="EMBL" id="CAG6482854.1"/>
    </source>
</evidence>
<organism evidence="1">
    <name type="scientific">Culex pipiens</name>
    <name type="common">House mosquito</name>
    <dbReference type="NCBI Taxonomy" id="7175"/>
    <lineage>
        <taxon>Eukaryota</taxon>
        <taxon>Metazoa</taxon>
        <taxon>Ecdysozoa</taxon>
        <taxon>Arthropoda</taxon>
        <taxon>Hexapoda</taxon>
        <taxon>Insecta</taxon>
        <taxon>Pterygota</taxon>
        <taxon>Neoptera</taxon>
        <taxon>Endopterygota</taxon>
        <taxon>Diptera</taxon>
        <taxon>Nematocera</taxon>
        <taxon>Culicoidea</taxon>
        <taxon>Culicidae</taxon>
        <taxon>Culicinae</taxon>
        <taxon>Culicini</taxon>
        <taxon>Culex</taxon>
        <taxon>Culex</taxon>
    </lineage>
</organism>
<dbReference type="AlphaFoldDB" id="A0A8D8BYN9"/>
<sequence>MSEAIDALEAESDDEDEPTHLIELMTTTFAARNTIRFKTKSSFFDVHGFKFLLRFPGQLVIIDFMIFHKLLIKTYVLCCSDEMTISAALLKMSKEYFDKMVQIISFCKFFKQSIKNVITYI</sequence>
<protein>
    <submittedName>
        <fullName evidence="1">(northern house mosquito) hypothetical protein</fullName>
    </submittedName>
</protein>
<reference evidence="1" key="1">
    <citation type="submission" date="2021-05" db="EMBL/GenBank/DDBJ databases">
        <authorList>
            <person name="Alioto T."/>
            <person name="Alioto T."/>
            <person name="Gomez Garrido J."/>
        </authorList>
    </citation>
    <scope>NUCLEOTIDE SEQUENCE</scope>
</reference>